<dbReference type="OrthoDB" id="127762at2"/>
<evidence type="ECO:0000313" key="4">
    <source>
        <dbReference type="EMBL" id="SHL51044.1"/>
    </source>
</evidence>
<keyword evidence="1 2" id="KW-0732">Signal</keyword>
<feature type="signal peptide" evidence="2">
    <location>
        <begin position="1"/>
        <end position="18"/>
    </location>
</feature>
<dbReference type="InterPro" id="IPR019026">
    <property type="entry name" value="Peptidase_M64_IgA"/>
</dbReference>
<evidence type="ECO:0000259" key="3">
    <source>
        <dbReference type="Pfam" id="PF18962"/>
    </source>
</evidence>
<dbReference type="RefSeq" id="WP_073293377.1">
    <property type="nucleotide sequence ID" value="NZ_FRAV01000019.1"/>
</dbReference>
<dbReference type="Gene3D" id="3.40.390.10">
    <property type="entry name" value="Collagenase (Catalytic Domain)"/>
    <property type="match status" value="1"/>
</dbReference>
<dbReference type="STRING" id="1302687.SAMN05444267_10199"/>
<feature type="chain" id="PRO_5012048311" evidence="2">
    <location>
        <begin position="19"/>
        <end position="454"/>
    </location>
</feature>
<sequence length="454" mass="50055">MKKTLLFLFISTCCFSQVFDVVPVLQNGSNAKRINIAVLGDGFTAAQQTNFVTSAQSTINYLFTKSPYTEYKNYFNAYAIKVISAETGVKHPGTATDVTEPVIPVSNPNNYLGSSFDFGVHRCIYSNSTNKVAQVLAANLPDYDITYVLGNSTEYGGCGGTYAFASLNNAANEIVVHELGHSFGQLADEYWFAGTGESPNKTQNSNPTTNKWKNWVGTNSVGIYPYTESPSWFRPHQNCEMRYLDRQFCSVCKQQIIERIHSLVSPVDSYTPANSSSVNANANVTFTVNEILPIPNTLVNSWKLNGTALSSTSNSLTITPSQLNTGNNTLLFSVTDNTTLVNVTGHNAVHFTNVSWTLNKSGTLKTSEIKAQERRFSIYPNPANSEFYIRGKQDFAKNTKVVLYDASGKLIPVKYEMKDASTLFVDINNLLIGTYTLAVTQDNELIISQKISKE</sequence>
<dbReference type="InterPro" id="IPR024079">
    <property type="entry name" value="MetalloPept_cat_dom_sf"/>
</dbReference>
<dbReference type="Pfam" id="PF18962">
    <property type="entry name" value="Por_Secre_tail"/>
    <property type="match status" value="1"/>
</dbReference>
<accession>A0A1M7B7Z1</accession>
<proteinExistence type="predicted"/>
<dbReference type="AlphaFoldDB" id="A0A1M7B7Z1"/>
<name>A0A1M7B7Z1_9FLAO</name>
<dbReference type="Proteomes" id="UP000184364">
    <property type="component" value="Unassembled WGS sequence"/>
</dbReference>
<evidence type="ECO:0000256" key="1">
    <source>
        <dbReference type="ARBA" id="ARBA00022729"/>
    </source>
</evidence>
<gene>
    <name evidence="4" type="ORF">SAMN05444267_10199</name>
</gene>
<dbReference type="NCBIfam" id="TIGR04183">
    <property type="entry name" value="Por_Secre_tail"/>
    <property type="match status" value="1"/>
</dbReference>
<feature type="domain" description="Secretion system C-terminal sorting" evidence="3">
    <location>
        <begin position="378"/>
        <end position="451"/>
    </location>
</feature>
<dbReference type="EMBL" id="FRAV01000019">
    <property type="protein sequence ID" value="SHL51044.1"/>
    <property type="molecule type" value="Genomic_DNA"/>
</dbReference>
<organism evidence="4 5">
    <name type="scientific">Chryseobacterium polytrichastri</name>
    <dbReference type="NCBI Taxonomy" id="1302687"/>
    <lineage>
        <taxon>Bacteria</taxon>
        <taxon>Pseudomonadati</taxon>
        <taxon>Bacteroidota</taxon>
        <taxon>Flavobacteriia</taxon>
        <taxon>Flavobacteriales</taxon>
        <taxon>Weeksellaceae</taxon>
        <taxon>Chryseobacterium group</taxon>
        <taxon>Chryseobacterium</taxon>
    </lineage>
</organism>
<dbReference type="InterPro" id="IPR026444">
    <property type="entry name" value="Secre_tail"/>
</dbReference>
<protein>
    <submittedName>
        <fullName evidence="4">Por secretion system C-terminal sorting domain-containing protein</fullName>
    </submittedName>
</protein>
<evidence type="ECO:0000313" key="5">
    <source>
        <dbReference type="Proteomes" id="UP000184364"/>
    </source>
</evidence>
<evidence type="ECO:0000256" key="2">
    <source>
        <dbReference type="SAM" id="SignalP"/>
    </source>
</evidence>
<reference evidence="5" key="1">
    <citation type="submission" date="2016-11" db="EMBL/GenBank/DDBJ databases">
        <authorList>
            <person name="Varghese N."/>
            <person name="Submissions S."/>
        </authorList>
    </citation>
    <scope>NUCLEOTIDE SEQUENCE [LARGE SCALE GENOMIC DNA]</scope>
    <source>
        <strain evidence="5">DSM 26899</strain>
    </source>
</reference>
<dbReference type="GO" id="GO:0008237">
    <property type="term" value="F:metallopeptidase activity"/>
    <property type="evidence" value="ECO:0007669"/>
    <property type="project" value="InterPro"/>
</dbReference>
<dbReference type="Pfam" id="PF09471">
    <property type="entry name" value="Peptidase_M64"/>
    <property type="match status" value="1"/>
</dbReference>
<keyword evidence="5" id="KW-1185">Reference proteome</keyword>